<feature type="transmembrane region" description="Helical" evidence="2">
    <location>
        <begin position="115"/>
        <end position="140"/>
    </location>
</feature>
<accession>A0AAD8X4M2</accession>
<keyword evidence="2" id="KW-1133">Transmembrane helix</keyword>
<feature type="region of interest" description="Disordered" evidence="1">
    <location>
        <begin position="1"/>
        <end position="22"/>
    </location>
</feature>
<comment type="caution">
    <text evidence="3">The sequence shown here is derived from an EMBL/GenBank/DDBJ whole genome shotgun (WGS) entry which is preliminary data.</text>
</comment>
<sequence length="175" mass="18123">MAGSNIDITGGKSSGSIGNGNGNNNNNNGSIVNVYNGNGNAVHDNYGTVHNMFIVLNICQGIGAQADDGDQDHGAAPMVARVLGVIGVATSSIATGATAYKYNRPRRVANHGRDLAYLIAIVVVFLAGLAEVGAAFWVSVDNRNRYGVSRKIMSAAIVLLVLTVGLGCFAIVFKN</sequence>
<dbReference type="AlphaFoldDB" id="A0AAD8X4M2"/>
<name>A0AAD8X4M2_LOLMU</name>
<keyword evidence="4" id="KW-1185">Reference proteome</keyword>
<evidence type="ECO:0000313" key="3">
    <source>
        <dbReference type="EMBL" id="KAK1696511.1"/>
    </source>
</evidence>
<proteinExistence type="predicted"/>
<dbReference type="Pfam" id="PF12442">
    <property type="entry name" value="DUF3681"/>
    <property type="match status" value="1"/>
</dbReference>
<dbReference type="PANTHER" id="PTHR33530:SF15">
    <property type="entry name" value="OS01G0147100 PROTEIN"/>
    <property type="match status" value="1"/>
</dbReference>
<evidence type="ECO:0000313" key="4">
    <source>
        <dbReference type="Proteomes" id="UP001231189"/>
    </source>
</evidence>
<keyword evidence="2" id="KW-0472">Membrane</keyword>
<gene>
    <name evidence="3" type="ORF">QYE76_013208</name>
</gene>
<evidence type="ECO:0000256" key="2">
    <source>
        <dbReference type="SAM" id="Phobius"/>
    </source>
</evidence>
<evidence type="ECO:0000256" key="1">
    <source>
        <dbReference type="SAM" id="MobiDB-lite"/>
    </source>
</evidence>
<organism evidence="3 4">
    <name type="scientific">Lolium multiflorum</name>
    <name type="common">Italian ryegrass</name>
    <name type="synonym">Lolium perenne subsp. multiflorum</name>
    <dbReference type="NCBI Taxonomy" id="4521"/>
    <lineage>
        <taxon>Eukaryota</taxon>
        <taxon>Viridiplantae</taxon>
        <taxon>Streptophyta</taxon>
        <taxon>Embryophyta</taxon>
        <taxon>Tracheophyta</taxon>
        <taxon>Spermatophyta</taxon>
        <taxon>Magnoliopsida</taxon>
        <taxon>Liliopsida</taxon>
        <taxon>Poales</taxon>
        <taxon>Poaceae</taxon>
        <taxon>BOP clade</taxon>
        <taxon>Pooideae</taxon>
        <taxon>Poodae</taxon>
        <taxon>Poeae</taxon>
        <taxon>Poeae Chloroplast Group 2 (Poeae type)</taxon>
        <taxon>Loliodinae</taxon>
        <taxon>Loliinae</taxon>
        <taxon>Lolium</taxon>
    </lineage>
</organism>
<keyword evidence="2" id="KW-0812">Transmembrane</keyword>
<feature type="compositionally biased region" description="Low complexity" evidence="1">
    <location>
        <begin position="10"/>
        <end position="22"/>
    </location>
</feature>
<protein>
    <submittedName>
        <fullName evidence="3">Uncharacterized protein</fullName>
    </submittedName>
</protein>
<dbReference type="InterPro" id="IPR022149">
    <property type="entry name" value="DUF3681"/>
</dbReference>
<feature type="transmembrane region" description="Helical" evidence="2">
    <location>
        <begin position="152"/>
        <end position="173"/>
    </location>
</feature>
<dbReference type="Proteomes" id="UP001231189">
    <property type="component" value="Unassembled WGS sequence"/>
</dbReference>
<feature type="transmembrane region" description="Helical" evidence="2">
    <location>
        <begin position="82"/>
        <end position="103"/>
    </location>
</feature>
<dbReference type="PANTHER" id="PTHR33530">
    <property type="entry name" value="OS01G0147100 PROTEIN"/>
    <property type="match status" value="1"/>
</dbReference>
<dbReference type="EMBL" id="JAUUTY010000001">
    <property type="protein sequence ID" value="KAK1696511.1"/>
    <property type="molecule type" value="Genomic_DNA"/>
</dbReference>
<reference evidence="3" key="1">
    <citation type="submission" date="2023-07" db="EMBL/GenBank/DDBJ databases">
        <title>A chromosome-level genome assembly of Lolium multiflorum.</title>
        <authorList>
            <person name="Chen Y."/>
            <person name="Copetti D."/>
            <person name="Kolliker R."/>
            <person name="Studer B."/>
        </authorList>
    </citation>
    <scope>NUCLEOTIDE SEQUENCE</scope>
    <source>
        <strain evidence="3">02402/16</strain>
        <tissue evidence="3">Leaf</tissue>
    </source>
</reference>